<feature type="region of interest" description="Disordered" evidence="1">
    <location>
        <begin position="84"/>
        <end position="131"/>
    </location>
</feature>
<feature type="compositionally biased region" description="Basic and acidic residues" evidence="1">
    <location>
        <begin position="84"/>
        <end position="96"/>
    </location>
</feature>
<accession>A0A176W626</accession>
<sequence length="294" mass="31904">MDSRGAGFGVGVGGGGGIRRMSRSALHRKPLLERWGGVGERWASVRAVGCGRSSAETRERSRSYLQHGLMLSDNGTRFQDKMLSRLPEQERPDKSTIWDNAEVSRSQAPGPSPSPKAPSPRSALTALRPPPASKLDAHAATAMVSQQKTGSRAGAKLGRGSGFLRRRFVGIREGKRGRRRIKYNIAASARTCGGPNDNSRVSLMRSQGTVAVYGEWRSGTILTPTWIRLRAPERYTSHQNRTETRAHSTLLCSALSCGSAASSSVRLCVWLPLILRREVVDLASIVRSLDSSGE</sequence>
<evidence type="ECO:0000313" key="2">
    <source>
        <dbReference type="EMBL" id="OAE28527.1"/>
    </source>
</evidence>
<gene>
    <name evidence="2" type="ORF">AXG93_2175s1100</name>
</gene>
<dbReference type="AlphaFoldDB" id="A0A176W626"/>
<evidence type="ECO:0000256" key="1">
    <source>
        <dbReference type="SAM" id="MobiDB-lite"/>
    </source>
</evidence>
<keyword evidence="3" id="KW-1185">Reference proteome</keyword>
<name>A0A176W626_MARPO</name>
<dbReference type="Proteomes" id="UP000077202">
    <property type="component" value="Unassembled WGS sequence"/>
</dbReference>
<organism evidence="2 3">
    <name type="scientific">Marchantia polymorpha subsp. ruderalis</name>
    <dbReference type="NCBI Taxonomy" id="1480154"/>
    <lineage>
        <taxon>Eukaryota</taxon>
        <taxon>Viridiplantae</taxon>
        <taxon>Streptophyta</taxon>
        <taxon>Embryophyta</taxon>
        <taxon>Marchantiophyta</taxon>
        <taxon>Marchantiopsida</taxon>
        <taxon>Marchantiidae</taxon>
        <taxon>Marchantiales</taxon>
        <taxon>Marchantiaceae</taxon>
        <taxon>Marchantia</taxon>
    </lineage>
</organism>
<reference evidence="2" key="1">
    <citation type="submission" date="2016-03" db="EMBL/GenBank/DDBJ databases">
        <title>Mechanisms controlling the formation of the plant cell surface in tip-growing cells are functionally conserved among land plants.</title>
        <authorList>
            <person name="Honkanen S."/>
            <person name="Jones V.A."/>
            <person name="Morieri G."/>
            <person name="Champion C."/>
            <person name="Hetherington A.J."/>
            <person name="Kelly S."/>
            <person name="Saint-Marcoux D."/>
            <person name="Proust H."/>
            <person name="Prescott H."/>
            <person name="Dolan L."/>
        </authorList>
    </citation>
    <scope>NUCLEOTIDE SEQUENCE [LARGE SCALE GENOMIC DNA]</scope>
    <source>
        <tissue evidence="2">Whole gametophyte</tissue>
    </source>
</reference>
<proteinExistence type="predicted"/>
<evidence type="ECO:0000313" key="3">
    <source>
        <dbReference type="Proteomes" id="UP000077202"/>
    </source>
</evidence>
<dbReference type="EMBL" id="LVLJ01001709">
    <property type="protein sequence ID" value="OAE28527.1"/>
    <property type="molecule type" value="Genomic_DNA"/>
</dbReference>
<protein>
    <submittedName>
        <fullName evidence="2">Uncharacterized protein</fullName>
    </submittedName>
</protein>
<comment type="caution">
    <text evidence="2">The sequence shown here is derived from an EMBL/GenBank/DDBJ whole genome shotgun (WGS) entry which is preliminary data.</text>
</comment>